<accession>A0ABW5LEI7</accession>
<sequence>MKNIICLIILSSFIIVNGYSQKEGQSFCGGDVTGSYFPLSVKKKKLVWGNTFYFETKKEEKVIDGKKYIKYEQAWENGQKVEMLLREELGTVFQYEPDGSDETLRYNSLHKAGDSWLTSDKEAKYTIVSYDGKLATPYCKYKKLMVLEGKFKENTFLFYYLKGYGYVGATLEDELISFATPEW</sequence>
<proteinExistence type="predicted"/>
<dbReference type="EMBL" id="JBHULE010000008">
    <property type="protein sequence ID" value="MFD2562153.1"/>
    <property type="molecule type" value="Genomic_DNA"/>
</dbReference>
<gene>
    <name evidence="1" type="ORF">ACFSR1_05690</name>
</gene>
<evidence type="ECO:0000313" key="1">
    <source>
        <dbReference type="EMBL" id="MFD2562153.1"/>
    </source>
</evidence>
<comment type="caution">
    <text evidence="1">The sequence shown here is derived from an EMBL/GenBank/DDBJ whole genome shotgun (WGS) entry which is preliminary data.</text>
</comment>
<organism evidence="1 2">
    <name type="scientific">Aquimarina rubra</name>
    <dbReference type="NCBI Taxonomy" id="1920033"/>
    <lineage>
        <taxon>Bacteria</taxon>
        <taxon>Pseudomonadati</taxon>
        <taxon>Bacteroidota</taxon>
        <taxon>Flavobacteriia</taxon>
        <taxon>Flavobacteriales</taxon>
        <taxon>Flavobacteriaceae</taxon>
        <taxon>Aquimarina</taxon>
    </lineage>
</organism>
<dbReference type="RefSeq" id="WP_378290496.1">
    <property type="nucleotide sequence ID" value="NZ_JBHULE010000008.1"/>
</dbReference>
<name>A0ABW5LEI7_9FLAO</name>
<dbReference type="Proteomes" id="UP001597319">
    <property type="component" value="Unassembled WGS sequence"/>
</dbReference>
<evidence type="ECO:0000313" key="2">
    <source>
        <dbReference type="Proteomes" id="UP001597319"/>
    </source>
</evidence>
<keyword evidence="2" id="KW-1185">Reference proteome</keyword>
<reference evidence="2" key="1">
    <citation type="journal article" date="2019" name="Int. J. Syst. Evol. Microbiol.">
        <title>The Global Catalogue of Microorganisms (GCM) 10K type strain sequencing project: providing services to taxonomists for standard genome sequencing and annotation.</title>
        <authorList>
            <consortium name="The Broad Institute Genomics Platform"/>
            <consortium name="The Broad Institute Genome Sequencing Center for Infectious Disease"/>
            <person name="Wu L."/>
            <person name="Ma J."/>
        </authorList>
    </citation>
    <scope>NUCLEOTIDE SEQUENCE [LARGE SCALE GENOMIC DNA]</scope>
    <source>
        <strain evidence="2">KCTC 52274</strain>
    </source>
</reference>
<protein>
    <submittedName>
        <fullName evidence="1">Uncharacterized protein</fullName>
    </submittedName>
</protein>